<proteinExistence type="predicted"/>
<gene>
    <name evidence="2" type="ORF">PCOR1329_LOCUS85025</name>
</gene>
<feature type="compositionally biased region" description="Basic and acidic residues" evidence="1">
    <location>
        <begin position="16"/>
        <end position="25"/>
    </location>
</feature>
<feature type="region of interest" description="Disordered" evidence="1">
    <location>
        <begin position="101"/>
        <end position="133"/>
    </location>
</feature>
<protein>
    <submittedName>
        <fullName evidence="2">Uncharacterized protein</fullName>
    </submittedName>
</protein>
<organism evidence="2 3">
    <name type="scientific">Prorocentrum cordatum</name>
    <dbReference type="NCBI Taxonomy" id="2364126"/>
    <lineage>
        <taxon>Eukaryota</taxon>
        <taxon>Sar</taxon>
        <taxon>Alveolata</taxon>
        <taxon>Dinophyceae</taxon>
        <taxon>Prorocentrales</taxon>
        <taxon>Prorocentraceae</taxon>
        <taxon>Prorocentrum</taxon>
    </lineage>
</organism>
<reference evidence="2" key="1">
    <citation type="submission" date="2023-10" db="EMBL/GenBank/DDBJ databases">
        <authorList>
            <person name="Chen Y."/>
            <person name="Shah S."/>
            <person name="Dougan E. K."/>
            <person name="Thang M."/>
            <person name="Chan C."/>
        </authorList>
    </citation>
    <scope>NUCLEOTIDE SEQUENCE [LARGE SCALE GENOMIC DNA]</scope>
</reference>
<name>A0ABN9YJD6_9DINO</name>
<sequence length="133" mass="14280">MSPLEGALPQDAQELPTKHEEHEGALPEPTSISYLGPAVTSLARRGSTTAAPGERQLPSRRLPGVGRPAEAAALRKLRSRLPCRGCQKAGQHLWICSVALPPPPAGPPSKTARRASAQEKRRRLNCLRQSRAS</sequence>
<dbReference type="EMBL" id="CAUYUJ010022504">
    <property type="protein sequence ID" value="CAK0911020.1"/>
    <property type="molecule type" value="Genomic_DNA"/>
</dbReference>
<dbReference type="Proteomes" id="UP001189429">
    <property type="component" value="Unassembled WGS sequence"/>
</dbReference>
<feature type="region of interest" description="Disordered" evidence="1">
    <location>
        <begin position="1"/>
        <end position="67"/>
    </location>
</feature>
<keyword evidence="3" id="KW-1185">Reference proteome</keyword>
<comment type="caution">
    <text evidence="2">The sequence shown here is derived from an EMBL/GenBank/DDBJ whole genome shotgun (WGS) entry which is preliminary data.</text>
</comment>
<accession>A0ABN9YJD6</accession>
<evidence type="ECO:0000313" key="2">
    <source>
        <dbReference type="EMBL" id="CAK0911020.1"/>
    </source>
</evidence>
<evidence type="ECO:0000313" key="3">
    <source>
        <dbReference type="Proteomes" id="UP001189429"/>
    </source>
</evidence>
<evidence type="ECO:0000256" key="1">
    <source>
        <dbReference type="SAM" id="MobiDB-lite"/>
    </source>
</evidence>